<evidence type="ECO:0000313" key="2">
    <source>
        <dbReference type="EMBL" id="MFC3169403.1"/>
    </source>
</evidence>
<proteinExistence type="predicted"/>
<organism evidence="2 3">
    <name type="scientific">Paracoccus fontiphilus</name>
    <dbReference type="NCBI Taxonomy" id="1815556"/>
    <lineage>
        <taxon>Bacteria</taxon>
        <taxon>Pseudomonadati</taxon>
        <taxon>Pseudomonadota</taxon>
        <taxon>Alphaproteobacteria</taxon>
        <taxon>Rhodobacterales</taxon>
        <taxon>Paracoccaceae</taxon>
        <taxon>Paracoccus</taxon>
    </lineage>
</organism>
<dbReference type="SUPFAM" id="SSF140990">
    <property type="entry name" value="FtsH protease domain-like"/>
    <property type="match status" value="1"/>
</dbReference>
<dbReference type="PANTHER" id="PTHR23076:SF97">
    <property type="entry name" value="ATP-DEPENDENT ZINC METALLOPROTEASE YME1L1"/>
    <property type="match status" value="1"/>
</dbReference>
<gene>
    <name evidence="2" type="ORF">ACFOD7_15220</name>
</gene>
<protein>
    <recommendedName>
        <fullName evidence="1">Peptidase M41 domain-containing protein</fullName>
    </recommendedName>
</protein>
<reference evidence="3" key="1">
    <citation type="journal article" date="2019" name="Int. J. Syst. Evol. Microbiol.">
        <title>The Global Catalogue of Microorganisms (GCM) 10K type strain sequencing project: providing services to taxonomists for standard genome sequencing and annotation.</title>
        <authorList>
            <consortium name="The Broad Institute Genomics Platform"/>
            <consortium name="The Broad Institute Genome Sequencing Center for Infectious Disease"/>
            <person name="Wu L."/>
            <person name="Ma J."/>
        </authorList>
    </citation>
    <scope>NUCLEOTIDE SEQUENCE [LARGE SCALE GENOMIC DNA]</scope>
    <source>
        <strain evidence="3">KCTC 52239</strain>
    </source>
</reference>
<dbReference type="Pfam" id="PF01434">
    <property type="entry name" value="Peptidase_M41"/>
    <property type="match status" value="1"/>
</dbReference>
<dbReference type="EMBL" id="JBHRTE010000060">
    <property type="protein sequence ID" value="MFC3169403.1"/>
    <property type="molecule type" value="Genomic_DNA"/>
</dbReference>
<dbReference type="RefSeq" id="WP_377707213.1">
    <property type="nucleotide sequence ID" value="NZ_JAFNAW010000141.1"/>
</dbReference>
<evidence type="ECO:0000259" key="1">
    <source>
        <dbReference type="Pfam" id="PF01434"/>
    </source>
</evidence>
<dbReference type="Gene3D" id="3.40.50.300">
    <property type="entry name" value="P-loop containing nucleotide triphosphate hydrolases"/>
    <property type="match status" value="1"/>
</dbReference>
<dbReference type="InterPro" id="IPR037219">
    <property type="entry name" value="Peptidase_M41-like"/>
</dbReference>
<dbReference type="SUPFAM" id="SSF52540">
    <property type="entry name" value="P-loop containing nucleoside triphosphate hydrolases"/>
    <property type="match status" value="1"/>
</dbReference>
<comment type="caution">
    <text evidence="2">The sequence shown here is derived from an EMBL/GenBank/DDBJ whole genome shotgun (WGS) entry which is preliminary data.</text>
</comment>
<dbReference type="PANTHER" id="PTHR23076">
    <property type="entry name" value="METALLOPROTEASE M41 FTSH"/>
    <property type="match status" value="1"/>
</dbReference>
<dbReference type="InterPro" id="IPR027417">
    <property type="entry name" value="P-loop_NTPase"/>
</dbReference>
<name>A0ABV7IIR8_9RHOB</name>
<dbReference type="Gene3D" id="1.10.8.60">
    <property type="match status" value="1"/>
</dbReference>
<dbReference type="Gene3D" id="1.20.58.760">
    <property type="entry name" value="Peptidase M41"/>
    <property type="match status" value="1"/>
</dbReference>
<dbReference type="InterPro" id="IPR000642">
    <property type="entry name" value="Peptidase_M41"/>
</dbReference>
<feature type="domain" description="Peptidase M41" evidence="1">
    <location>
        <begin position="107"/>
        <end position="264"/>
    </location>
</feature>
<sequence>MVIGACNHPERIDPAIRRAGRFDDLVHITRPDSAALATILRQHLGNDLAKVDLTHLGQMAVGRSGADCAAAVRTARAKARRARRQLEERDLRDALGPDHQALPLPMRRRAALHEAGHAIIIAVLGLGIVKALRISADGGETITRWHPTEQTAAQAHRQCIAHLGGRAAELLMLGDASAGAGGDPEADLARATRLLLACEFSLGLGDHGHLSIGADPDLRLLLSLPPATRAKLQRRLDRAMEDAQDILCQHHALLEKLARDLETRGFIGEAELAFRLGPWRRSTFDASGLAS</sequence>
<accession>A0ABV7IIR8</accession>
<keyword evidence="3" id="KW-1185">Reference proteome</keyword>
<dbReference type="Proteomes" id="UP001595557">
    <property type="component" value="Unassembled WGS sequence"/>
</dbReference>
<evidence type="ECO:0000313" key="3">
    <source>
        <dbReference type="Proteomes" id="UP001595557"/>
    </source>
</evidence>